<dbReference type="InterPro" id="IPR011051">
    <property type="entry name" value="RmlC_Cupin_sf"/>
</dbReference>
<dbReference type="SUPFAM" id="SSF51182">
    <property type="entry name" value="RmlC-like cupins"/>
    <property type="match status" value="1"/>
</dbReference>
<keyword evidence="1" id="KW-0238">DNA-binding</keyword>
<dbReference type="Gene3D" id="1.10.260.40">
    <property type="entry name" value="lambda repressor-like DNA-binding domains"/>
    <property type="match status" value="1"/>
</dbReference>
<dbReference type="SUPFAM" id="SSF47413">
    <property type="entry name" value="lambda repressor-like DNA-binding domains"/>
    <property type="match status" value="1"/>
</dbReference>
<organism evidence="3 4">
    <name type="scientific">Ruegeria conchae</name>
    <dbReference type="NCBI Taxonomy" id="981384"/>
    <lineage>
        <taxon>Bacteria</taxon>
        <taxon>Pseudomonadati</taxon>
        <taxon>Pseudomonadota</taxon>
        <taxon>Alphaproteobacteria</taxon>
        <taxon>Rhodobacterales</taxon>
        <taxon>Roseobacteraceae</taxon>
        <taxon>Ruegeria</taxon>
    </lineage>
</organism>
<keyword evidence="4" id="KW-1185">Reference proteome</keyword>
<feature type="domain" description="HTH cro/C1-type" evidence="2">
    <location>
        <begin position="14"/>
        <end position="68"/>
    </location>
</feature>
<accession>A0A497ZNY6</accession>
<dbReference type="AlphaFoldDB" id="A0A497ZNY6"/>
<dbReference type="Pfam" id="PF01381">
    <property type="entry name" value="HTH_3"/>
    <property type="match status" value="1"/>
</dbReference>
<evidence type="ECO:0000313" key="3">
    <source>
        <dbReference type="EMBL" id="RLK08405.1"/>
    </source>
</evidence>
<dbReference type="CDD" id="cd00093">
    <property type="entry name" value="HTH_XRE"/>
    <property type="match status" value="1"/>
</dbReference>
<dbReference type="GO" id="GO:0005829">
    <property type="term" value="C:cytosol"/>
    <property type="evidence" value="ECO:0007669"/>
    <property type="project" value="TreeGrafter"/>
</dbReference>
<dbReference type="PANTHER" id="PTHR46797">
    <property type="entry name" value="HTH-TYPE TRANSCRIPTIONAL REGULATOR"/>
    <property type="match status" value="1"/>
</dbReference>
<proteinExistence type="predicted"/>
<dbReference type="EMBL" id="RCCT01000002">
    <property type="protein sequence ID" value="RLK08405.1"/>
    <property type="molecule type" value="Genomic_DNA"/>
</dbReference>
<dbReference type="PANTHER" id="PTHR46797:SF1">
    <property type="entry name" value="METHYLPHOSPHONATE SYNTHASE"/>
    <property type="match status" value="1"/>
</dbReference>
<dbReference type="SMART" id="SM00530">
    <property type="entry name" value="HTH_XRE"/>
    <property type="match status" value="1"/>
</dbReference>
<dbReference type="InterPro" id="IPR050807">
    <property type="entry name" value="TransReg_Diox_bact_type"/>
</dbReference>
<dbReference type="InterPro" id="IPR014710">
    <property type="entry name" value="RmlC-like_jellyroll"/>
</dbReference>
<dbReference type="RefSeq" id="WP_083829029.1">
    <property type="nucleotide sequence ID" value="NZ_RCCT01000002.1"/>
</dbReference>
<evidence type="ECO:0000313" key="4">
    <source>
        <dbReference type="Proteomes" id="UP000271700"/>
    </source>
</evidence>
<name>A0A497ZNY6_9RHOB</name>
<comment type="caution">
    <text evidence="3">The sequence shown here is derived from an EMBL/GenBank/DDBJ whole genome shotgun (WGS) entry which is preliminary data.</text>
</comment>
<dbReference type="Gene3D" id="2.60.120.10">
    <property type="entry name" value="Jelly Rolls"/>
    <property type="match status" value="1"/>
</dbReference>
<sequence length="197" mass="21543">MNTPLPTPEIGKIMKEARKSLGLTLERLSERTGVSRSMLSAIERGATNPTFSIVWALSQALGVDLSLLEGTPGGEDPIEHLHHYSTPMQRSADGKCEIYMLSPRRTVLPVEWHRLLMKVGAELDSKPHAPGTFEHLTCLSGSLSVTVAGRTVRAEAGDTLRYRSDCNHRINNEADGETEAILLVAQPTQYQEPTASV</sequence>
<dbReference type="Proteomes" id="UP000271700">
    <property type="component" value="Unassembled WGS sequence"/>
</dbReference>
<dbReference type="Pfam" id="PF07883">
    <property type="entry name" value="Cupin_2"/>
    <property type="match status" value="1"/>
</dbReference>
<evidence type="ECO:0000259" key="2">
    <source>
        <dbReference type="PROSITE" id="PS50943"/>
    </source>
</evidence>
<dbReference type="OrthoDB" id="189170at2"/>
<dbReference type="GO" id="GO:0003677">
    <property type="term" value="F:DNA binding"/>
    <property type="evidence" value="ECO:0007669"/>
    <property type="project" value="UniProtKB-KW"/>
</dbReference>
<dbReference type="InterPro" id="IPR013096">
    <property type="entry name" value="Cupin_2"/>
</dbReference>
<dbReference type="GO" id="GO:0003700">
    <property type="term" value="F:DNA-binding transcription factor activity"/>
    <property type="evidence" value="ECO:0007669"/>
    <property type="project" value="TreeGrafter"/>
</dbReference>
<dbReference type="PROSITE" id="PS50943">
    <property type="entry name" value="HTH_CROC1"/>
    <property type="match status" value="1"/>
</dbReference>
<gene>
    <name evidence="3" type="ORF">CLV75_2080</name>
</gene>
<protein>
    <submittedName>
        <fullName evidence="3">XRE family transcriptional regulator</fullName>
    </submittedName>
</protein>
<dbReference type="InterPro" id="IPR001387">
    <property type="entry name" value="Cro/C1-type_HTH"/>
</dbReference>
<dbReference type="InterPro" id="IPR010982">
    <property type="entry name" value="Lambda_DNA-bd_dom_sf"/>
</dbReference>
<reference evidence="3 4" key="1">
    <citation type="submission" date="2018-10" db="EMBL/GenBank/DDBJ databases">
        <title>Genomic Encyclopedia of Archaeal and Bacterial Type Strains, Phase II (KMG-II): from individual species to whole genera.</title>
        <authorList>
            <person name="Goeker M."/>
        </authorList>
    </citation>
    <scope>NUCLEOTIDE SEQUENCE [LARGE SCALE GENOMIC DNA]</scope>
    <source>
        <strain evidence="3 4">DSM 29317</strain>
    </source>
</reference>
<evidence type="ECO:0000256" key="1">
    <source>
        <dbReference type="ARBA" id="ARBA00023125"/>
    </source>
</evidence>
<dbReference type="CDD" id="cd02209">
    <property type="entry name" value="cupin_XRE_C"/>
    <property type="match status" value="1"/>
</dbReference>
<dbReference type="STRING" id="981384.GCA_000192475_01081"/>